<sequence>MSVLDSKRSGRALLIGAVLAAALLAGGCASTVDSRFTAYHAWPADAAQRSFRFLPPPQRAASLEQAAHEALARPELQRAGFTESPQGRFGVTLLFTEAHEVRRVLEPATVSPWFGWGGWSGSWSGWGIGAVIPFGWPPVRDESWFRRTLKLEIDDLSVRPPRRVYEVTAVSEDLGADPAVVLPVMLRQVLQDFPGVSAQPRRASTPLP</sequence>
<feature type="domain" description="DUF4136" evidence="1">
    <location>
        <begin position="37"/>
        <end position="195"/>
    </location>
</feature>
<dbReference type="RefSeq" id="WP_183970253.1">
    <property type="nucleotide sequence ID" value="NZ_BAABEW010000020.1"/>
</dbReference>
<reference evidence="2 3" key="1">
    <citation type="submission" date="2020-08" db="EMBL/GenBank/DDBJ databases">
        <title>Genomic Encyclopedia of Type Strains, Phase IV (KMG-IV): sequencing the most valuable type-strain genomes for metagenomic binning, comparative biology and taxonomic classification.</title>
        <authorList>
            <person name="Goeker M."/>
        </authorList>
    </citation>
    <scope>NUCLEOTIDE SEQUENCE [LARGE SCALE GENOMIC DNA]</scope>
    <source>
        <strain evidence="2 3">DSM 29781</strain>
    </source>
</reference>
<comment type="caution">
    <text evidence="2">The sequence shown here is derived from an EMBL/GenBank/DDBJ whole genome shotgun (WGS) entry which is preliminary data.</text>
</comment>
<organism evidence="2 3">
    <name type="scientific">Quisquiliibacterium transsilvanicum</name>
    <dbReference type="NCBI Taxonomy" id="1549638"/>
    <lineage>
        <taxon>Bacteria</taxon>
        <taxon>Pseudomonadati</taxon>
        <taxon>Pseudomonadota</taxon>
        <taxon>Betaproteobacteria</taxon>
        <taxon>Burkholderiales</taxon>
        <taxon>Burkholderiaceae</taxon>
        <taxon>Quisquiliibacterium</taxon>
    </lineage>
</organism>
<accession>A0A7W8HK43</accession>
<evidence type="ECO:0000313" key="3">
    <source>
        <dbReference type="Proteomes" id="UP000532440"/>
    </source>
</evidence>
<dbReference type="InterPro" id="IPR025411">
    <property type="entry name" value="DUF4136"/>
</dbReference>
<evidence type="ECO:0000313" key="2">
    <source>
        <dbReference type="EMBL" id="MBB5273534.1"/>
    </source>
</evidence>
<dbReference type="Pfam" id="PF13590">
    <property type="entry name" value="DUF4136"/>
    <property type="match status" value="1"/>
</dbReference>
<name>A0A7W8HK43_9BURK</name>
<dbReference type="AlphaFoldDB" id="A0A7W8HK43"/>
<dbReference type="Proteomes" id="UP000532440">
    <property type="component" value="Unassembled WGS sequence"/>
</dbReference>
<dbReference type="PROSITE" id="PS51257">
    <property type="entry name" value="PROKAR_LIPOPROTEIN"/>
    <property type="match status" value="1"/>
</dbReference>
<proteinExistence type="predicted"/>
<keyword evidence="3" id="KW-1185">Reference proteome</keyword>
<protein>
    <recommendedName>
        <fullName evidence="1">DUF4136 domain-containing protein</fullName>
    </recommendedName>
</protein>
<gene>
    <name evidence="2" type="ORF">HNQ70_003564</name>
</gene>
<evidence type="ECO:0000259" key="1">
    <source>
        <dbReference type="Pfam" id="PF13590"/>
    </source>
</evidence>
<dbReference type="EMBL" id="JACHGB010000007">
    <property type="protein sequence ID" value="MBB5273534.1"/>
    <property type="molecule type" value="Genomic_DNA"/>
</dbReference>